<dbReference type="EMBL" id="KV419410">
    <property type="protein sequence ID" value="KZS92534.1"/>
    <property type="molecule type" value="Genomic_DNA"/>
</dbReference>
<proteinExistence type="predicted"/>
<feature type="compositionally biased region" description="Acidic residues" evidence="1">
    <location>
        <begin position="247"/>
        <end position="257"/>
    </location>
</feature>
<feature type="compositionally biased region" description="Polar residues" evidence="1">
    <location>
        <begin position="114"/>
        <end position="126"/>
    </location>
</feature>
<protein>
    <submittedName>
        <fullName evidence="2">Uncharacterized protein</fullName>
    </submittedName>
</protein>
<feature type="compositionally biased region" description="Polar residues" evidence="1">
    <location>
        <begin position="91"/>
        <end position="106"/>
    </location>
</feature>
<feature type="compositionally biased region" description="Low complexity" evidence="1">
    <location>
        <begin position="7"/>
        <end position="39"/>
    </location>
</feature>
<feature type="compositionally biased region" description="Polar residues" evidence="1">
    <location>
        <begin position="170"/>
        <end position="187"/>
    </location>
</feature>
<gene>
    <name evidence="2" type="ORF">SISNIDRAFT_117953</name>
</gene>
<feature type="compositionally biased region" description="Polar residues" evidence="1">
    <location>
        <begin position="55"/>
        <end position="67"/>
    </location>
</feature>
<organism evidence="2 3">
    <name type="scientific">Sistotremastrum niveocremeum HHB9708</name>
    <dbReference type="NCBI Taxonomy" id="1314777"/>
    <lineage>
        <taxon>Eukaryota</taxon>
        <taxon>Fungi</taxon>
        <taxon>Dikarya</taxon>
        <taxon>Basidiomycota</taxon>
        <taxon>Agaricomycotina</taxon>
        <taxon>Agaricomycetes</taxon>
        <taxon>Sistotremastrales</taxon>
        <taxon>Sistotremastraceae</taxon>
        <taxon>Sertulicium</taxon>
        <taxon>Sertulicium niveocremeum</taxon>
    </lineage>
</organism>
<keyword evidence="3" id="KW-1185">Reference proteome</keyword>
<name>A0A164TPC0_9AGAM</name>
<feature type="compositionally biased region" description="Low complexity" evidence="1">
    <location>
        <begin position="270"/>
        <end position="284"/>
    </location>
</feature>
<feature type="region of interest" description="Disordered" evidence="1">
    <location>
        <begin position="1"/>
        <end position="284"/>
    </location>
</feature>
<evidence type="ECO:0000256" key="1">
    <source>
        <dbReference type="SAM" id="MobiDB-lite"/>
    </source>
</evidence>
<dbReference type="Proteomes" id="UP000076722">
    <property type="component" value="Unassembled WGS sequence"/>
</dbReference>
<feature type="compositionally biased region" description="Basic and acidic residues" evidence="1">
    <location>
        <begin position="81"/>
        <end position="90"/>
    </location>
</feature>
<accession>A0A164TPC0</accession>
<evidence type="ECO:0000313" key="2">
    <source>
        <dbReference type="EMBL" id="KZS92534.1"/>
    </source>
</evidence>
<reference evidence="2 3" key="1">
    <citation type="journal article" date="2016" name="Mol. Biol. Evol.">
        <title>Comparative Genomics of Early-Diverging Mushroom-Forming Fungi Provides Insights into the Origins of Lignocellulose Decay Capabilities.</title>
        <authorList>
            <person name="Nagy L.G."/>
            <person name="Riley R."/>
            <person name="Tritt A."/>
            <person name="Adam C."/>
            <person name="Daum C."/>
            <person name="Floudas D."/>
            <person name="Sun H."/>
            <person name="Yadav J.S."/>
            <person name="Pangilinan J."/>
            <person name="Larsson K.H."/>
            <person name="Matsuura K."/>
            <person name="Barry K."/>
            <person name="Labutti K."/>
            <person name="Kuo R."/>
            <person name="Ohm R.A."/>
            <person name="Bhattacharya S.S."/>
            <person name="Shirouzu T."/>
            <person name="Yoshinaga Y."/>
            <person name="Martin F.M."/>
            <person name="Grigoriev I.V."/>
            <person name="Hibbett D.S."/>
        </authorList>
    </citation>
    <scope>NUCLEOTIDE SEQUENCE [LARGE SCALE GENOMIC DNA]</scope>
    <source>
        <strain evidence="2 3">HHB9708</strain>
    </source>
</reference>
<sequence>MSLGHLSPSPARSSKAPSSSSLPSPFGASSSSSETANKPPSFPFFRKASKHGHSGTHTPSSANSEYAPSTAPLLGPSRPDILSHSRRPSEDTVTQSQHAVPTQATGTVDDPEAATTSDTSAGPTQTRFEDSDEDSGQEDLGQVQSGWYMTSGVEPNRYFEGAPPDHGFPSQPNSAHPTSAPGSSYPTGSLDMYERPRSPVRSAPAIQDAWPHSARSHPTSPLSRGSMDSYMPADTEAEGSRRTGPLYEDEDDSEDERPVELNMTRRRGTHSTTLSTPSSTPSSP</sequence>
<evidence type="ECO:0000313" key="3">
    <source>
        <dbReference type="Proteomes" id="UP000076722"/>
    </source>
</evidence>
<dbReference type="AlphaFoldDB" id="A0A164TPC0"/>